<feature type="compositionally biased region" description="Low complexity" evidence="1">
    <location>
        <begin position="56"/>
        <end position="69"/>
    </location>
</feature>
<feature type="region of interest" description="Disordered" evidence="1">
    <location>
        <begin position="324"/>
        <end position="368"/>
    </location>
</feature>
<feature type="compositionally biased region" description="Basic residues" evidence="1">
    <location>
        <begin position="337"/>
        <end position="368"/>
    </location>
</feature>
<name>A0ABN9R3V8_9DINO</name>
<evidence type="ECO:0000256" key="1">
    <source>
        <dbReference type="SAM" id="MobiDB-lite"/>
    </source>
</evidence>
<feature type="region of interest" description="Disordered" evidence="1">
    <location>
        <begin position="1"/>
        <end position="109"/>
    </location>
</feature>
<gene>
    <name evidence="2" type="ORF">PCOR1329_LOCUS16169</name>
</gene>
<protein>
    <submittedName>
        <fullName evidence="2">Uncharacterized protein</fullName>
    </submittedName>
</protein>
<feature type="non-terminal residue" evidence="2">
    <location>
        <position position="368"/>
    </location>
</feature>
<reference evidence="2" key="1">
    <citation type="submission" date="2023-10" db="EMBL/GenBank/DDBJ databases">
        <authorList>
            <person name="Chen Y."/>
            <person name="Shah S."/>
            <person name="Dougan E. K."/>
            <person name="Thang M."/>
            <person name="Chan C."/>
        </authorList>
    </citation>
    <scope>NUCLEOTIDE SEQUENCE [LARGE SCALE GENOMIC DNA]</scope>
</reference>
<evidence type="ECO:0000313" key="3">
    <source>
        <dbReference type="Proteomes" id="UP001189429"/>
    </source>
</evidence>
<sequence>WVLTGAPVLNSARAWGRSSAPQRGAQGRGPVRGRAPAPGRARGHELVEARRHADAHGGPAHGRAPAPGRARGHELPEARRLAGAHGRACGQRRDGVPGRSWHSPLRDGTPGGAVLAVGVLRLYYLIRSRLRQPAVYRGTWPCRARPRRDTPMGRGSSGGRPVGGWPRRDWARPRGDQPLGRGSSGEGMFVRETGPSWARPRGDQPQGRSHGGKPALRRGPRGCGRVHTRAQFPGHARGHERACARRRADRRRVRVQGRAQLQGRSGARRHAGAHGHCSVQRRSGAVLAAAGRARAREQWLHCSHHLLAHTGPFAPAAWRRRLVSGGPGRGAAGSRGPTRRGCRRARRRGRADRPRADRHRGTARRRGL</sequence>
<feature type="region of interest" description="Disordered" evidence="1">
    <location>
        <begin position="146"/>
        <end position="280"/>
    </location>
</feature>
<feature type="non-terminal residue" evidence="2">
    <location>
        <position position="1"/>
    </location>
</feature>
<keyword evidence="3" id="KW-1185">Reference proteome</keyword>
<organism evidence="2 3">
    <name type="scientific">Prorocentrum cordatum</name>
    <dbReference type="NCBI Taxonomy" id="2364126"/>
    <lineage>
        <taxon>Eukaryota</taxon>
        <taxon>Sar</taxon>
        <taxon>Alveolata</taxon>
        <taxon>Dinophyceae</taxon>
        <taxon>Prorocentrales</taxon>
        <taxon>Prorocentraceae</taxon>
        <taxon>Prorocentrum</taxon>
    </lineage>
</organism>
<feature type="compositionally biased region" description="Basic residues" evidence="1">
    <location>
        <begin position="244"/>
        <end position="255"/>
    </location>
</feature>
<dbReference type="Proteomes" id="UP001189429">
    <property type="component" value="Unassembled WGS sequence"/>
</dbReference>
<feature type="compositionally biased region" description="Basic and acidic residues" evidence="1">
    <location>
        <begin position="166"/>
        <end position="175"/>
    </location>
</feature>
<feature type="compositionally biased region" description="Basic and acidic residues" evidence="1">
    <location>
        <begin position="42"/>
        <end position="55"/>
    </location>
</feature>
<feature type="compositionally biased region" description="Basic and acidic residues" evidence="1">
    <location>
        <begin position="71"/>
        <end position="80"/>
    </location>
</feature>
<evidence type="ECO:0000313" key="2">
    <source>
        <dbReference type="EMBL" id="CAK0811630.1"/>
    </source>
</evidence>
<feature type="compositionally biased region" description="Low complexity" evidence="1">
    <location>
        <begin position="21"/>
        <end position="40"/>
    </location>
</feature>
<accession>A0ABN9R3V8</accession>
<comment type="caution">
    <text evidence="2">The sequence shown here is derived from an EMBL/GenBank/DDBJ whole genome shotgun (WGS) entry which is preliminary data.</text>
</comment>
<dbReference type="EMBL" id="CAUYUJ010004940">
    <property type="protein sequence ID" value="CAK0811630.1"/>
    <property type="molecule type" value="Genomic_DNA"/>
</dbReference>
<feature type="compositionally biased region" description="Basic residues" evidence="1">
    <location>
        <begin position="215"/>
        <end position="228"/>
    </location>
</feature>
<proteinExistence type="predicted"/>